<dbReference type="EMBL" id="BGPR01004548">
    <property type="protein sequence ID" value="GBN00774.1"/>
    <property type="molecule type" value="Genomic_DNA"/>
</dbReference>
<keyword evidence="2" id="KW-1185">Reference proteome</keyword>
<name>A0A4Y2KDJ1_ARAVE</name>
<dbReference type="Proteomes" id="UP000499080">
    <property type="component" value="Unassembled WGS sequence"/>
</dbReference>
<proteinExistence type="predicted"/>
<reference evidence="1 2" key="1">
    <citation type="journal article" date="2019" name="Sci. Rep.">
        <title>Orb-weaving spider Araneus ventricosus genome elucidates the spidroin gene catalogue.</title>
        <authorList>
            <person name="Kono N."/>
            <person name="Nakamura H."/>
            <person name="Ohtoshi R."/>
            <person name="Moran D.A.P."/>
            <person name="Shinohara A."/>
            <person name="Yoshida Y."/>
            <person name="Fujiwara M."/>
            <person name="Mori M."/>
            <person name="Tomita M."/>
            <person name="Arakawa K."/>
        </authorList>
    </citation>
    <scope>NUCLEOTIDE SEQUENCE [LARGE SCALE GENOMIC DNA]</scope>
</reference>
<accession>A0A4Y2KDJ1</accession>
<evidence type="ECO:0000313" key="2">
    <source>
        <dbReference type="Proteomes" id="UP000499080"/>
    </source>
</evidence>
<dbReference type="AlphaFoldDB" id="A0A4Y2KDJ1"/>
<organism evidence="1 2">
    <name type="scientific">Araneus ventricosus</name>
    <name type="common">Orbweaver spider</name>
    <name type="synonym">Epeira ventricosa</name>
    <dbReference type="NCBI Taxonomy" id="182803"/>
    <lineage>
        <taxon>Eukaryota</taxon>
        <taxon>Metazoa</taxon>
        <taxon>Ecdysozoa</taxon>
        <taxon>Arthropoda</taxon>
        <taxon>Chelicerata</taxon>
        <taxon>Arachnida</taxon>
        <taxon>Araneae</taxon>
        <taxon>Araneomorphae</taxon>
        <taxon>Entelegynae</taxon>
        <taxon>Araneoidea</taxon>
        <taxon>Araneidae</taxon>
        <taxon>Araneus</taxon>
    </lineage>
</organism>
<gene>
    <name evidence="1" type="ORF">AVEN_168992_1</name>
</gene>
<protein>
    <submittedName>
        <fullName evidence="1">Uncharacterized protein</fullName>
    </submittedName>
</protein>
<sequence>MIPHLIVRSRTQLTKDNIVFLPPEVVIEKHFQKAKPFDLSVANDGSSIMTTWEDEAEMLFDSKILAGWGLERIKNVTIGINNLWYWKAMASLWCRILNYGPTLLN</sequence>
<comment type="caution">
    <text evidence="1">The sequence shown here is derived from an EMBL/GenBank/DDBJ whole genome shotgun (WGS) entry which is preliminary data.</text>
</comment>
<evidence type="ECO:0000313" key="1">
    <source>
        <dbReference type="EMBL" id="GBN00774.1"/>
    </source>
</evidence>